<reference evidence="2 3" key="1">
    <citation type="submission" date="2014-03" db="EMBL/GenBank/DDBJ databases">
        <title>Draft genome of the hookworm Oesophagostomum dentatum.</title>
        <authorList>
            <person name="Mitreva M."/>
        </authorList>
    </citation>
    <scope>NUCLEOTIDE SEQUENCE [LARGE SCALE GENOMIC DNA]</scope>
    <source>
        <strain evidence="2 3">OD-Hann</strain>
    </source>
</reference>
<keyword evidence="3" id="KW-1185">Reference proteome</keyword>
<accession>A0A0B1T778</accession>
<protein>
    <submittedName>
        <fullName evidence="2">Uncharacterized protein</fullName>
    </submittedName>
</protein>
<dbReference type="EMBL" id="KN552246">
    <property type="protein sequence ID" value="KHJ91230.1"/>
    <property type="molecule type" value="Genomic_DNA"/>
</dbReference>
<evidence type="ECO:0000256" key="1">
    <source>
        <dbReference type="SAM" id="MobiDB-lite"/>
    </source>
</evidence>
<evidence type="ECO:0000313" key="2">
    <source>
        <dbReference type="EMBL" id="KHJ91230.1"/>
    </source>
</evidence>
<dbReference type="OrthoDB" id="5858873at2759"/>
<gene>
    <name evidence="2" type="ORF">OESDEN_08910</name>
</gene>
<organism evidence="2 3">
    <name type="scientific">Oesophagostomum dentatum</name>
    <name type="common">Nodular worm</name>
    <dbReference type="NCBI Taxonomy" id="61180"/>
    <lineage>
        <taxon>Eukaryota</taxon>
        <taxon>Metazoa</taxon>
        <taxon>Ecdysozoa</taxon>
        <taxon>Nematoda</taxon>
        <taxon>Chromadorea</taxon>
        <taxon>Rhabditida</taxon>
        <taxon>Rhabditina</taxon>
        <taxon>Rhabditomorpha</taxon>
        <taxon>Strongyloidea</taxon>
        <taxon>Strongylidae</taxon>
        <taxon>Oesophagostomum</taxon>
    </lineage>
</organism>
<proteinExistence type="predicted"/>
<dbReference type="Proteomes" id="UP000053660">
    <property type="component" value="Unassembled WGS sequence"/>
</dbReference>
<feature type="compositionally biased region" description="Basic residues" evidence="1">
    <location>
        <begin position="79"/>
        <end position="88"/>
    </location>
</feature>
<name>A0A0B1T778_OESDE</name>
<sequence>MTAFLEEYVLKNGVDVKENIAKAVYGDQFEERKAQITKTLTAGVGPNGEKLRGNHETIMTILGVPKSEKKSVLELRNRNPQKQKGSRR</sequence>
<dbReference type="AlphaFoldDB" id="A0A0B1T778"/>
<evidence type="ECO:0000313" key="3">
    <source>
        <dbReference type="Proteomes" id="UP000053660"/>
    </source>
</evidence>
<feature type="region of interest" description="Disordered" evidence="1">
    <location>
        <begin position="69"/>
        <end position="88"/>
    </location>
</feature>